<organism evidence="2 3">
    <name type="scientific">Maribacter chungangensis</name>
    <dbReference type="NCBI Taxonomy" id="1069117"/>
    <lineage>
        <taxon>Bacteria</taxon>
        <taxon>Pseudomonadati</taxon>
        <taxon>Bacteroidota</taxon>
        <taxon>Flavobacteriia</taxon>
        <taxon>Flavobacteriales</taxon>
        <taxon>Flavobacteriaceae</taxon>
        <taxon>Maribacter</taxon>
    </lineage>
</organism>
<sequence>MEKDILGTALLDFHNGNYAEDIITYSSLDEKDTLPLPYLFRAYAQMPELEKKALALCKGTVLDIGCGAGSHALYLQEQGFDVTCLDQSKGAIAVCKARGIKNLHEGSLLEADLGTFDTLLLLMNGIGIAGQLKHIDLVFNRLKSLLNQNGQILLDSSDIMYMFELDDDGGYWIPEDTPYYGEVRFTMEYKKQKSNEFSWLYLDFNTLQRAADFNGLSCELLFEGNHYEYLARLSLKG</sequence>
<reference evidence="3" key="1">
    <citation type="journal article" date="2019" name="Int. J. Syst. Evol. Microbiol.">
        <title>The Global Catalogue of Microorganisms (GCM) 10K type strain sequencing project: providing services to taxonomists for standard genome sequencing and annotation.</title>
        <authorList>
            <consortium name="The Broad Institute Genomics Platform"/>
            <consortium name="The Broad Institute Genome Sequencing Center for Infectious Disease"/>
            <person name="Wu L."/>
            <person name="Ma J."/>
        </authorList>
    </citation>
    <scope>NUCLEOTIDE SEQUENCE [LARGE SCALE GENOMIC DNA]</scope>
    <source>
        <strain evidence="3">CCUG 61948</strain>
    </source>
</reference>
<feature type="domain" description="Methyltransferase" evidence="1">
    <location>
        <begin position="61"/>
        <end position="150"/>
    </location>
</feature>
<dbReference type="GO" id="GO:0102208">
    <property type="term" value="F:2-polyprenyl-6-hydroxyphenol methylase activity"/>
    <property type="evidence" value="ECO:0007669"/>
    <property type="project" value="UniProtKB-EC"/>
</dbReference>
<dbReference type="EC" id="2.1.1.222" evidence="2"/>
<keyword evidence="2" id="KW-0808">Transferase</keyword>
<dbReference type="GO" id="GO:0032259">
    <property type="term" value="P:methylation"/>
    <property type="evidence" value="ECO:0007669"/>
    <property type="project" value="UniProtKB-KW"/>
</dbReference>
<keyword evidence="3" id="KW-1185">Reference proteome</keyword>
<evidence type="ECO:0000313" key="3">
    <source>
        <dbReference type="Proteomes" id="UP001597012"/>
    </source>
</evidence>
<comment type="caution">
    <text evidence="2">The sequence shown here is derived from an EMBL/GenBank/DDBJ whole genome shotgun (WGS) entry which is preliminary data.</text>
</comment>
<name>A0ABW3B083_9FLAO</name>
<dbReference type="EC" id="2.1.1.64" evidence="2"/>
<dbReference type="InterPro" id="IPR041698">
    <property type="entry name" value="Methyltransf_25"/>
</dbReference>
<dbReference type="EMBL" id="JBHTHY010000003">
    <property type="protein sequence ID" value="MFD0796742.1"/>
    <property type="molecule type" value="Genomic_DNA"/>
</dbReference>
<accession>A0ABW3B083</accession>
<evidence type="ECO:0000259" key="1">
    <source>
        <dbReference type="Pfam" id="PF13649"/>
    </source>
</evidence>
<protein>
    <submittedName>
        <fullName evidence="2">Class I SAM-dependent methyltransferase</fullName>
        <ecNumber evidence="2">2.1.1.222</ecNumber>
        <ecNumber evidence="2">2.1.1.64</ecNumber>
    </submittedName>
</protein>
<dbReference type="RefSeq" id="WP_379932649.1">
    <property type="nucleotide sequence ID" value="NZ_JBHTHY010000003.1"/>
</dbReference>
<proteinExistence type="predicted"/>
<evidence type="ECO:0000313" key="2">
    <source>
        <dbReference type="EMBL" id="MFD0796742.1"/>
    </source>
</evidence>
<dbReference type="GO" id="GO:0061542">
    <property type="term" value="F:3-demethylubiquinol 3-O-methyltransferase activity"/>
    <property type="evidence" value="ECO:0007669"/>
    <property type="project" value="UniProtKB-EC"/>
</dbReference>
<dbReference type="Gene3D" id="3.40.50.150">
    <property type="entry name" value="Vaccinia Virus protein VP39"/>
    <property type="match status" value="1"/>
</dbReference>
<dbReference type="InterPro" id="IPR029063">
    <property type="entry name" value="SAM-dependent_MTases_sf"/>
</dbReference>
<dbReference type="CDD" id="cd02440">
    <property type="entry name" value="AdoMet_MTases"/>
    <property type="match status" value="1"/>
</dbReference>
<dbReference type="Proteomes" id="UP001597012">
    <property type="component" value="Unassembled WGS sequence"/>
</dbReference>
<dbReference type="SUPFAM" id="SSF53335">
    <property type="entry name" value="S-adenosyl-L-methionine-dependent methyltransferases"/>
    <property type="match status" value="1"/>
</dbReference>
<dbReference type="Pfam" id="PF13649">
    <property type="entry name" value="Methyltransf_25"/>
    <property type="match status" value="1"/>
</dbReference>
<keyword evidence="2" id="KW-0489">Methyltransferase</keyword>
<gene>
    <name evidence="2" type="ORF">ACFQZJ_04665</name>
</gene>